<gene>
    <name evidence="2" type="ORF">F2Q69_00022553</name>
</gene>
<evidence type="ECO:0000313" key="2">
    <source>
        <dbReference type="EMBL" id="KAF3536314.1"/>
    </source>
</evidence>
<proteinExistence type="predicted"/>
<dbReference type="EMBL" id="QGKX02001290">
    <property type="protein sequence ID" value="KAF3536314.1"/>
    <property type="molecule type" value="Genomic_DNA"/>
</dbReference>
<accession>A0A8S9QDP2</accession>
<organism evidence="2 3">
    <name type="scientific">Brassica cretica</name>
    <name type="common">Mustard</name>
    <dbReference type="NCBI Taxonomy" id="69181"/>
    <lineage>
        <taxon>Eukaryota</taxon>
        <taxon>Viridiplantae</taxon>
        <taxon>Streptophyta</taxon>
        <taxon>Embryophyta</taxon>
        <taxon>Tracheophyta</taxon>
        <taxon>Spermatophyta</taxon>
        <taxon>Magnoliopsida</taxon>
        <taxon>eudicotyledons</taxon>
        <taxon>Gunneridae</taxon>
        <taxon>Pentapetalae</taxon>
        <taxon>rosids</taxon>
        <taxon>malvids</taxon>
        <taxon>Brassicales</taxon>
        <taxon>Brassicaceae</taxon>
        <taxon>Brassiceae</taxon>
        <taxon>Brassica</taxon>
    </lineage>
</organism>
<keyword evidence="1" id="KW-0732">Signal</keyword>
<name>A0A8S9QDP2_BRACR</name>
<evidence type="ECO:0008006" key="4">
    <source>
        <dbReference type="Google" id="ProtNLM"/>
    </source>
</evidence>
<feature type="chain" id="PRO_5035874111" description="Secreted protein" evidence="1">
    <location>
        <begin position="21"/>
        <end position="100"/>
    </location>
</feature>
<comment type="caution">
    <text evidence="2">The sequence shown here is derived from an EMBL/GenBank/DDBJ whole genome shotgun (WGS) entry which is preliminary data.</text>
</comment>
<dbReference type="Proteomes" id="UP000712600">
    <property type="component" value="Unassembled WGS sequence"/>
</dbReference>
<protein>
    <recommendedName>
        <fullName evidence="4">Secreted protein</fullName>
    </recommendedName>
</protein>
<reference evidence="2" key="1">
    <citation type="submission" date="2019-12" db="EMBL/GenBank/DDBJ databases">
        <title>Genome sequencing and annotation of Brassica cretica.</title>
        <authorList>
            <person name="Studholme D.J."/>
            <person name="Sarris P."/>
        </authorList>
    </citation>
    <scope>NUCLEOTIDE SEQUENCE</scope>
    <source>
        <strain evidence="2">PFS-109/04</strain>
        <tissue evidence="2">Leaf</tissue>
    </source>
</reference>
<dbReference type="AlphaFoldDB" id="A0A8S9QDP2"/>
<evidence type="ECO:0000313" key="3">
    <source>
        <dbReference type="Proteomes" id="UP000712600"/>
    </source>
</evidence>
<evidence type="ECO:0000256" key="1">
    <source>
        <dbReference type="SAM" id="SignalP"/>
    </source>
</evidence>
<feature type="signal peptide" evidence="1">
    <location>
        <begin position="1"/>
        <end position="20"/>
    </location>
</feature>
<sequence>MRIMKLQLKAFLIIAKTISACSTSARKQDDIGQLADRLRPDQHVGQLAFPISAIRQLETTSARVPISSSSRFISFVVHSTLLEVKVIRNLTENPRSNLIV</sequence>